<feature type="transmembrane region" description="Helical" evidence="10">
    <location>
        <begin position="133"/>
        <end position="156"/>
    </location>
</feature>
<dbReference type="Pfam" id="PF03471">
    <property type="entry name" value="CorC_HlyC"/>
    <property type="match status" value="1"/>
</dbReference>
<dbReference type="PROSITE" id="PS51371">
    <property type="entry name" value="CBS"/>
    <property type="match status" value="2"/>
</dbReference>
<dbReference type="GO" id="GO:0050660">
    <property type="term" value="F:flavin adenine dinucleotide binding"/>
    <property type="evidence" value="ECO:0007669"/>
    <property type="project" value="InterPro"/>
</dbReference>
<name>A0A0J9BYG3_9FIRM</name>
<keyword evidence="3 9" id="KW-0812">Transmembrane</keyword>
<dbReference type="PROSITE" id="PS51846">
    <property type="entry name" value="CNNM"/>
    <property type="match status" value="1"/>
</dbReference>
<feature type="transmembrane region" description="Helical" evidence="10">
    <location>
        <begin position="64"/>
        <end position="88"/>
    </location>
</feature>
<dbReference type="RefSeq" id="WP_045091342.1">
    <property type="nucleotide sequence ID" value="NZ_KQ235880.1"/>
</dbReference>
<feature type="transmembrane region" description="Helical" evidence="10">
    <location>
        <begin position="95"/>
        <end position="113"/>
    </location>
</feature>
<evidence type="ECO:0000256" key="1">
    <source>
        <dbReference type="ARBA" id="ARBA00004141"/>
    </source>
</evidence>
<dbReference type="Proteomes" id="UP000037392">
    <property type="component" value="Unassembled WGS sequence"/>
</dbReference>
<dbReference type="SMART" id="SM01091">
    <property type="entry name" value="CorC_HlyC"/>
    <property type="match status" value="1"/>
</dbReference>
<dbReference type="AlphaFoldDB" id="A0A0J9BYG3"/>
<proteinExistence type="inferred from homology"/>
<evidence type="ECO:0000256" key="8">
    <source>
        <dbReference type="PROSITE-ProRule" id="PRU00703"/>
    </source>
</evidence>
<evidence type="ECO:0000256" key="2">
    <source>
        <dbReference type="ARBA" id="ARBA00006337"/>
    </source>
</evidence>
<feature type="domain" description="CBS" evidence="11">
    <location>
        <begin position="211"/>
        <end position="271"/>
    </location>
</feature>
<evidence type="ECO:0000256" key="10">
    <source>
        <dbReference type="SAM" id="Phobius"/>
    </source>
</evidence>
<dbReference type="SUPFAM" id="SSF54631">
    <property type="entry name" value="CBS-domain pair"/>
    <property type="match status" value="1"/>
</dbReference>
<feature type="domain" description="CBS" evidence="11">
    <location>
        <begin position="274"/>
        <end position="331"/>
    </location>
</feature>
<dbReference type="InterPro" id="IPR002550">
    <property type="entry name" value="CNNM"/>
</dbReference>
<gene>
    <name evidence="13" type="ORF">HMPREF9470_03917</name>
</gene>
<evidence type="ECO:0008006" key="15">
    <source>
        <dbReference type="Google" id="ProtNLM"/>
    </source>
</evidence>
<dbReference type="CDD" id="cd04590">
    <property type="entry name" value="CBS_pair_CorC_HlyC_assoc"/>
    <property type="match status" value="1"/>
</dbReference>
<comment type="similarity">
    <text evidence="2">Belongs to the UPF0053 family.</text>
</comment>
<dbReference type="PANTHER" id="PTHR22777">
    <property type="entry name" value="HEMOLYSIN-RELATED"/>
    <property type="match status" value="1"/>
</dbReference>
<evidence type="ECO:0000256" key="4">
    <source>
        <dbReference type="ARBA" id="ARBA00022737"/>
    </source>
</evidence>
<dbReference type="InterPro" id="IPR044751">
    <property type="entry name" value="Ion_transp-like_CBS"/>
</dbReference>
<keyword evidence="5 9" id="KW-1133">Transmembrane helix</keyword>
<comment type="caution">
    <text evidence="13">The sequence shown here is derived from an EMBL/GenBank/DDBJ whole genome shotgun (WGS) entry which is preliminary data.</text>
</comment>
<dbReference type="Gene3D" id="3.10.580.10">
    <property type="entry name" value="CBS-domain"/>
    <property type="match status" value="1"/>
</dbReference>
<dbReference type="OrthoDB" id="9798188at2"/>
<dbReference type="FunFam" id="3.10.580.10:FF:000002">
    <property type="entry name" value="Magnesium/cobalt efflux protein CorC"/>
    <property type="match status" value="1"/>
</dbReference>
<comment type="subcellular location">
    <subcellularLocation>
        <location evidence="1">Membrane</location>
        <topology evidence="1">Multi-pass membrane protein</topology>
    </subcellularLocation>
</comment>
<feature type="transmembrane region" description="Helical" evidence="10">
    <location>
        <begin position="7"/>
        <end position="25"/>
    </location>
</feature>
<keyword evidence="7 9" id="KW-0472">Membrane</keyword>
<evidence type="ECO:0000259" key="12">
    <source>
        <dbReference type="PROSITE" id="PS51846"/>
    </source>
</evidence>
<feature type="domain" description="CNNM transmembrane" evidence="12">
    <location>
        <begin position="4"/>
        <end position="192"/>
    </location>
</feature>
<dbReference type="Pfam" id="PF00571">
    <property type="entry name" value="CBS"/>
    <property type="match status" value="2"/>
</dbReference>
<reference evidence="13 14" key="1">
    <citation type="submission" date="2011-04" db="EMBL/GenBank/DDBJ databases">
        <title>The Genome Sequence of Clostridium citroniae WAL-19142.</title>
        <authorList>
            <consortium name="The Broad Institute Genome Sequencing Platform"/>
            <person name="Earl A."/>
            <person name="Ward D."/>
            <person name="Feldgarden M."/>
            <person name="Gevers D."/>
            <person name="Warren Y.A."/>
            <person name="Tyrrell K.L."/>
            <person name="Citron D.M."/>
            <person name="Goldstein E.J."/>
            <person name="Daigneault M."/>
            <person name="Allen-Vercoe E."/>
            <person name="Young S.K."/>
            <person name="Zeng Q."/>
            <person name="Gargeya S."/>
            <person name="Fitzgerald M."/>
            <person name="Haas B."/>
            <person name="Abouelleil A."/>
            <person name="Alvarado L."/>
            <person name="Arachchi H.M."/>
            <person name="Berlin A."/>
            <person name="Brown A."/>
            <person name="Chapman S.B."/>
            <person name="Chen Z."/>
            <person name="Dunbar C."/>
            <person name="Freedman E."/>
            <person name="Gearin G."/>
            <person name="Gellesch M."/>
            <person name="Goldberg J."/>
            <person name="Griggs A."/>
            <person name="Gujja S."/>
            <person name="Heilman E.R."/>
            <person name="Heiman D."/>
            <person name="Howarth C."/>
            <person name="Larson L."/>
            <person name="Lui A."/>
            <person name="MacDonald P.J."/>
            <person name="Mehta T."/>
            <person name="Montmayeur A."/>
            <person name="Murphy C."/>
            <person name="Neiman D."/>
            <person name="Pearson M."/>
            <person name="Priest M."/>
            <person name="Roberts A."/>
            <person name="Saif S."/>
            <person name="Shea T."/>
            <person name="Shenoy N."/>
            <person name="Sisk P."/>
            <person name="Stolte C."/>
            <person name="Sykes S."/>
            <person name="White J."/>
            <person name="Yandava C."/>
            <person name="Wortman J."/>
            <person name="Nusbaum C."/>
            <person name="Birren B."/>
        </authorList>
    </citation>
    <scope>NUCLEOTIDE SEQUENCE [LARGE SCALE GENOMIC DNA]</scope>
    <source>
        <strain evidence="13 14">WAL-19142</strain>
    </source>
</reference>
<accession>A0A0J9BYG3</accession>
<evidence type="ECO:0000313" key="13">
    <source>
        <dbReference type="EMBL" id="KMW17264.1"/>
    </source>
</evidence>
<dbReference type="Pfam" id="PF01595">
    <property type="entry name" value="CNNM"/>
    <property type="match status" value="1"/>
</dbReference>
<dbReference type="EMBL" id="ADLK01000028">
    <property type="protein sequence ID" value="KMW17264.1"/>
    <property type="molecule type" value="Genomic_DNA"/>
</dbReference>
<evidence type="ECO:0000256" key="6">
    <source>
        <dbReference type="ARBA" id="ARBA00023122"/>
    </source>
</evidence>
<keyword evidence="6 8" id="KW-0129">CBS domain</keyword>
<dbReference type="InterPro" id="IPR016169">
    <property type="entry name" value="FAD-bd_PCMH_sub2"/>
</dbReference>
<dbReference type="PANTHER" id="PTHR22777:SF17">
    <property type="entry name" value="UPF0053 PROTEIN SLL0260"/>
    <property type="match status" value="1"/>
</dbReference>
<protein>
    <recommendedName>
        <fullName evidence="15">Hemolysin</fullName>
    </recommendedName>
</protein>
<keyword evidence="4" id="KW-0677">Repeat</keyword>
<organism evidence="13 14">
    <name type="scientific">[Clostridium] citroniae WAL-19142</name>
    <dbReference type="NCBI Taxonomy" id="742734"/>
    <lineage>
        <taxon>Bacteria</taxon>
        <taxon>Bacillati</taxon>
        <taxon>Bacillota</taxon>
        <taxon>Clostridia</taxon>
        <taxon>Lachnospirales</taxon>
        <taxon>Lachnospiraceae</taxon>
        <taxon>Enterocloster</taxon>
    </lineage>
</organism>
<dbReference type="PATRIC" id="fig|742734.4.peg.4200"/>
<evidence type="ECO:0000256" key="9">
    <source>
        <dbReference type="PROSITE-ProRule" id="PRU01193"/>
    </source>
</evidence>
<evidence type="ECO:0000259" key="11">
    <source>
        <dbReference type="PROSITE" id="PS51371"/>
    </source>
</evidence>
<dbReference type="InterPro" id="IPR046342">
    <property type="entry name" value="CBS_dom_sf"/>
</dbReference>
<evidence type="ECO:0000256" key="3">
    <source>
        <dbReference type="ARBA" id="ARBA00022692"/>
    </source>
</evidence>
<dbReference type="SUPFAM" id="SSF56176">
    <property type="entry name" value="FAD-binding/transporter-associated domain-like"/>
    <property type="match status" value="1"/>
</dbReference>
<dbReference type="InterPro" id="IPR005170">
    <property type="entry name" value="Transptr-assoc_dom"/>
</dbReference>
<evidence type="ECO:0000256" key="5">
    <source>
        <dbReference type="ARBA" id="ARBA00022989"/>
    </source>
</evidence>
<dbReference type="InterPro" id="IPR036318">
    <property type="entry name" value="FAD-bd_PCMH-like_sf"/>
</dbReference>
<dbReference type="GO" id="GO:0005886">
    <property type="term" value="C:plasma membrane"/>
    <property type="evidence" value="ECO:0007669"/>
    <property type="project" value="TreeGrafter"/>
</dbReference>
<evidence type="ECO:0000313" key="14">
    <source>
        <dbReference type="Proteomes" id="UP000037392"/>
    </source>
</evidence>
<dbReference type="InterPro" id="IPR000644">
    <property type="entry name" value="CBS_dom"/>
</dbReference>
<dbReference type="GeneID" id="93162821"/>
<dbReference type="Gene3D" id="3.30.465.10">
    <property type="match status" value="1"/>
</dbReference>
<evidence type="ECO:0000256" key="7">
    <source>
        <dbReference type="ARBA" id="ARBA00023136"/>
    </source>
</evidence>
<sequence>MDLSGDTIAIRLIVIIILLGLSAFFSSSETALTTVNKIRIRNLAESGNQSAVWVMKLGEDQGKMLSAILIGNNVVNLSASSMLTVLATEVFGSRAAGAATGILTLLILIFGEITPKTIATLEAEKNALRFGHVIYILMVLLTPVIAAVNWMSFGVLKLLNVDPNKRGDDMTEDELRTIVEVGHEKGVIESEEKEMINNVFDLGDSVAKDIMVPRIDMTFINVNAGFDELLEVFRQERYTRLPVYEETTDNVVGIINIKDMLLIEDRKHFSIGDHLRQPLYTFESKKLSELMVEMRGTSNNIVIVLDEYGATAGLITLEDILEEIVGDIRDEYDEDEEDELVALGEDQYLVEGAMKLDDLNHKLGLELASEDYDSVGGLIIDKLEHLPAQGEEVECDGVRLVVEQVDKNRIDKIHLYLHSHSEKEED</sequence>